<dbReference type="AlphaFoldDB" id="A0AAD2FSH6"/>
<dbReference type="GO" id="GO:0008270">
    <property type="term" value="F:zinc ion binding"/>
    <property type="evidence" value="ECO:0007669"/>
    <property type="project" value="UniProtKB-KW"/>
</dbReference>
<evidence type="ECO:0000256" key="3">
    <source>
        <dbReference type="ARBA" id="ARBA00022833"/>
    </source>
</evidence>
<feature type="domain" description="RING-type" evidence="7">
    <location>
        <begin position="164"/>
        <end position="210"/>
    </location>
</feature>
<evidence type="ECO:0000313" key="9">
    <source>
        <dbReference type="Proteomes" id="UP001295423"/>
    </source>
</evidence>
<dbReference type="PROSITE" id="PS50089">
    <property type="entry name" value="ZF_RING_2"/>
    <property type="match status" value="1"/>
</dbReference>
<evidence type="ECO:0000256" key="6">
    <source>
        <dbReference type="SAM" id="Phobius"/>
    </source>
</evidence>
<dbReference type="InterPro" id="IPR013083">
    <property type="entry name" value="Znf_RING/FYVE/PHD"/>
</dbReference>
<dbReference type="SUPFAM" id="SSF57850">
    <property type="entry name" value="RING/U-box"/>
    <property type="match status" value="1"/>
</dbReference>
<keyword evidence="1" id="KW-0479">Metal-binding</keyword>
<dbReference type="SMART" id="SM00184">
    <property type="entry name" value="RING"/>
    <property type="match status" value="1"/>
</dbReference>
<dbReference type="PANTHER" id="PTHR45969">
    <property type="entry name" value="RING ZINC FINGER PROTEIN-RELATED"/>
    <property type="match status" value="1"/>
</dbReference>
<evidence type="ECO:0000256" key="4">
    <source>
        <dbReference type="PROSITE-ProRule" id="PRU00175"/>
    </source>
</evidence>
<keyword evidence="6" id="KW-0472">Membrane</keyword>
<keyword evidence="2 4" id="KW-0863">Zinc-finger</keyword>
<dbReference type="PANTHER" id="PTHR45969:SF69">
    <property type="entry name" value="FINGER DOMAIN PROTEIN, PUTATIVE (AFU_ORTHOLOGUE AFUA_3G12190)-RELATED"/>
    <property type="match status" value="1"/>
</dbReference>
<name>A0AAD2FSH6_9STRA</name>
<feature type="compositionally biased region" description="Basic and acidic residues" evidence="5">
    <location>
        <begin position="365"/>
        <end position="377"/>
    </location>
</feature>
<gene>
    <name evidence="8" type="ORF">CYCCA115_LOCUS13275</name>
</gene>
<dbReference type="CDD" id="cd16454">
    <property type="entry name" value="RING-H2_PA-TM-RING"/>
    <property type="match status" value="1"/>
</dbReference>
<keyword evidence="6" id="KW-0812">Transmembrane</keyword>
<feature type="transmembrane region" description="Helical" evidence="6">
    <location>
        <begin position="12"/>
        <end position="34"/>
    </location>
</feature>
<evidence type="ECO:0000256" key="5">
    <source>
        <dbReference type="SAM" id="MobiDB-lite"/>
    </source>
</evidence>
<evidence type="ECO:0000256" key="2">
    <source>
        <dbReference type="ARBA" id="ARBA00022771"/>
    </source>
</evidence>
<sequence>MATEETRNSVEFIAFLLWYSFLVFCCVLPTCCAYRRRQMLMQLQREEAEFEQRYFFGGGQFAVGGGNQIGNGMDEEEARAERTSRISTALKATSFVVEEKDILENKEYLAGNTNLGTCSEDRKEAAIQVDEELGAVVDRDMMDQNVLQLPSGGENAGRLVPGGCAICLDTYRAGDEVIWSPESSCHHAFHQDCIVPWLTKKEEPKCPCCRQTFCDVEPVRAEASPNNTGLSPFGLIPSGFIMRQNVSQNGRQLIIIPSANVIVSQTMSDRGVMGLRLAERDSRDPPATGEGGTNAEQSEQAVEENSSRLENANETSCDQSSDVIAPQASSEIEMEEMGEPVANREQTIPEQSAVEVSDDVGVNVAKDEASAEDSRAK</sequence>
<evidence type="ECO:0000313" key="8">
    <source>
        <dbReference type="EMBL" id="CAJ1951862.1"/>
    </source>
</evidence>
<keyword evidence="6" id="KW-1133">Transmembrane helix</keyword>
<reference evidence="8" key="1">
    <citation type="submission" date="2023-08" db="EMBL/GenBank/DDBJ databases">
        <authorList>
            <person name="Audoor S."/>
            <person name="Bilcke G."/>
        </authorList>
    </citation>
    <scope>NUCLEOTIDE SEQUENCE</scope>
</reference>
<proteinExistence type="predicted"/>
<keyword evidence="3" id="KW-0862">Zinc</keyword>
<dbReference type="GO" id="GO:0061630">
    <property type="term" value="F:ubiquitin protein ligase activity"/>
    <property type="evidence" value="ECO:0007669"/>
    <property type="project" value="TreeGrafter"/>
</dbReference>
<feature type="compositionally biased region" description="Polar residues" evidence="5">
    <location>
        <begin position="294"/>
        <end position="330"/>
    </location>
</feature>
<organism evidence="8 9">
    <name type="scientific">Cylindrotheca closterium</name>
    <dbReference type="NCBI Taxonomy" id="2856"/>
    <lineage>
        <taxon>Eukaryota</taxon>
        <taxon>Sar</taxon>
        <taxon>Stramenopiles</taxon>
        <taxon>Ochrophyta</taxon>
        <taxon>Bacillariophyta</taxon>
        <taxon>Bacillariophyceae</taxon>
        <taxon>Bacillariophycidae</taxon>
        <taxon>Bacillariales</taxon>
        <taxon>Bacillariaceae</taxon>
        <taxon>Cylindrotheca</taxon>
    </lineage>
</organism>
<comment type="caution">
    <text evidence="8">The sequence shown here is derived from an EMBL/GenBank/DDBJ whole genome shotgun (WGS) entry which is preliminary data.</text>
</comment>
<keyword evidence="9" id="KW-1185">Reference proteome</keyword>
<evidence type="ECO:0000256" key="1">
    <source>
        <dbReference type="ARBA" id="ARBA00022723"/>
    </source>
</evidence>
<dbReference type="Proteomes" id="UP001295423">
    <property type="component" value="Unassembled WGS sequence"/>
</dbReference>
<dbReference type="Gene3D" id="3.30.40.10">
    <property type="entry name" value="Zinc/RING finger domain, C3HC4 (zinc finger)"/>
    <property type="match status" value="1"/>
</dbReference>
<evidence type="ECO:0000259" key="7">
    <source>
        <dbReference type="PROSITE" id="PS50089"/>
    </source>
</evidence>
<protein>
    <recommendedName>
        <fullName evidence="7">RING-type domain-containing protein</fullName>
    </recommendedName>
</protein>
<accession>A0AAD2FSH6</accession>
<dbReference type="GO" id="GO:0016567">
    <property type="term" value="P:protein ubiquitination"/>
    <property type="evidence" value="ECO:0007669"/>
    <property type="project" value="TreeGrafter"/>
</dbReference>
<feature type="region of interest" description="Disordered" evidence="5">
    <location>
        <begin position="281"/>
        <end position="377"/>
    </location>
</feature>
<dbReference type="Pfam" id="PF13639">
    <property type="entry name" value="zf-RING_2"/>
    <property type="match status" value="1"/>
</dbReference>
<dbReference type="InterPro" id="IPR001841">
    <property type="entry name" value="Znf_RING"/>
</dbReference>
<dbReference type="EMBL" id="CAKOGP040001792">
    <property type="protein sequence ID" value="CAJ1951862.1"/>
    <property type="molecule type" value="Genomic_DNA"/>
</dbReference>